<dbReference type="SUPFAM" id="SSF56235">
    <property type="entry name" value="N-terminal nucleophile aminohydrolases (Ntn hydrolases)"/>
    <property type="match status" value="1"/>
</dbReference>
<keyword evidence="6 9" id="KW-0061">Asparagine biosynthesis</keyword>
<protein>
    <recommendedName>
        <fullName evidence="3">asparagine synthase (glutamine-hydrolyzing)</fullName>
        <ecNumber evidence="3">6.3.5.4</ecNumber>
    </recommendedName>
</protein>
<gene>
    <name evidence="13" type="ORF">BHY08_03295</name>
</gene>
<dbReference type="OrthoDB" id="9763290at2"/>
<dbReference type="Proteomes" id="UP000191200">
    <property type="component" value="Chromosome"/>
</dbReference>
<dbReference type="Gene3D" id="3.40.50.620">
    <property type="entry name" value="HUPs"/>
    <property type="match status" value="1"/>
</dbReference>
<name>A0A1J0A4T5_9ENTE</name>
<dbReference type="PIRSF" id="PIRSF001589">
    <property type="entry name" value="Asn_synthetase_glu-h"/>
    <property type="match status" value="1"/>
</dbReference>
<dbReference type="NCBIfam" id="TIGR01536">
    <property type="entry name" value="asn_synth_AEB"/>
    <property type="match status" value="1"/>
</dbReference>
<evidence type="ECO:0000256" key="9">
    <source>
        <dbReference type="PIRSR" id="PIRSR001589-1"/>
    </source>
</evidence>
<comment type="catalytic activity">
    <reaction evidence="8">
        <text>L-aspartate + L-glutamine + ATP + H2O = L-asparagine + L-glutamate + AMP + diphosphate + H(+)</text>
        <dbReference type="Rhea" id="RHEA:12228"/>
        <dbReference type="ChEBI" id="CHEBI:15377"/>
        <dbReference type="ChEBI" id="CHEBI:15378"/>
        <dbReference type="ChEBI" id="CHEBI:29985"/>
        <dbReference type="ChEBI" id="CHEBI:29991"/>
        <dbReference type="ChEBI" id="CHEBI:30616"/>
        <dbReference type="ChEBI" id="CHEBI:33019"/>
        <dbReference type="ChEBI" id="CHEBI:58048"/>
        <dbReference type="ChEBI" id="CHEBI:58359"/>
        <dbReference type="ChEBI" id="CHEBI:456215"/>
        <dbReference type="EC" id="6.3.5.4"/>
    </reaction>
</comment>
<dbReference type="PROSITE" id="PS51278">
    <property type="entry name" value="GATASE_TYPE_2"/>
    <property type="match status" value="1"/>
</dbReference>
<dbReference type="InterPro" id="IPR014729">
    <property type="entry name" value="Rossmann-like_a/b/a_fold"/>
</dbReference>
<evidence type="ECO:0000256" key="1">
    <source>
        <dbReference type="ARBA" id="ARBA00005187"/>
    </source>
</evidence>
<dbReference type="SUPFAM" id="SSF52402">
    <property type="entry name" value="Adenine nucleotide alpha hydrolases-like"/>
    <property type="match status" value="1"/>
</dbReference>
<feature type="active site" description="For GATase activity" evidence="9">
    <location>
        <position position="2"/>
    </location>
</feature>
<evidence type="ECO:0000256" key="7">
    <source>
        <dbReference type="ARBA" id="ARBA00022962"/>
    </source>
</evidence>
<dbReference type="InterPro" id="IPR033738">
    <property type="entry name" value="AsnB_N"/>
</dbReference>
<dbReference type="STRING" id="519472.BHY08_03295"/>
<keyword evidence="7 9" id="KW-0315">Glutamine amidotransferase</keyword>
<organism evidence="13 14">
    <name type="scientific">Vagococcus teuberi</name>
    <dbReference type="NCBI Taxonomy" id="519472"/>
    <lineage>
        <taxon>Bacteria</taxon>
        <taxon>Bacillati</taxon>
        <taxon>Bacillota</taxon>
        <taxon>Bacilli</taxon>
        <taxon>Lactobacillales</taxon>
        <taxon>Enterococcaceae</taxon>
        <taxon>Vagococcus</taxon>
    </lineage>
</organism>
<evidence type="ECO:0000256" key="10">
    <source>
        <dbReference type="PIRSR" id="PIRSR001589-2"/>
    </source>
</evidence>
<comment type="pathway">
    <text evidence="1">Amino-acid biosynthesis; L-asparagine biosynthesis; L-asparagine from L-aspartate (L-Gln route): step 1/1.</text>
</comment>
<feature type="domain" description="Glutamine amidotransferase type-2" evidence="12">
    <location>
        <begin position="2"/>
        <end position="210"/>
    </location>
</feature>
<feature type="site" description="Important for beta-aspartyl-AMP intermediate formation" evidence="11">
    <location>
        <position position="358"/>
    </location>
</feature>
<dbReference type="RefSeq" id="WP_071456520.1">
    <property type="nucleotide sequence ID" value="NZ_CP017267.1"/>
</dbReference>
<keyword evidence="9" id="KW-0028">Amino-acid biosynthesis</keyword>
<evidence type="ECO:0000256" key="2">
    <source>
        <dbReference type="ARBA" id="ARBA00005752"/>
    </source>
</evidence>
<dbReference type="PANTHER" id="PTHR43284">
    <property type="entry name" value="ASPARAGINE SYNTHETASE (GLUTAMINE-HYDROLYZING)"/>
    <property type="match status" value="1"/>
</dbReference>
<dbReference type="EMBL" id="CP017267">
    <property type="protein sequence ID" value="APB30942.1"/>
    <property type="molecule type" value="Genomic_DNA"/>
</dbReference>
<keyword evidence="14" id="KW-1185">Reference proteome</keyword>
<dbReference type="InterPro" id="IPR029055">
    <property type="entry name" value="Ntn_hydrolases_N"/>
</dbReference>
<dbReference type="InterPro" id="IPR001962">
    <property type="entry name" value="Asn_synthase"/>
</dbReference>
<evidence type="ECO:0000256" key="3">
    <source>
        <dbReference type="ARBA" id="ARBA00012737"/>
    </source>
</evidence>
<evidence type="ECO:0000256" key="8">
    <source>
        <dbReference type="ARBA" id="ARBA00048741"/>
    </source>
</evidence>
<dbReference type="InterPro" id="IPR017932">
    <property type="entry name" value="GATase_2_dom"/>
</dbReference>
<feature type="binding site" evidence="10">
    <location>
        <begin position="356"/>
        <end position="357"/>
    </location>
    <ligand>
        <name>ATP</name>
        <dbReference type="ChEBI" id="CHEBI:30616"/>
    </ligand>
</feature>
<evidence type="ECO:0000256" key="5">
    <source>
        <dbReference type="ARBA" id="ARBA00022840"/>
    </source>
</evidence>
<dbReference type="Pfam" id="PF13537">
    <property type="entry name" value="GATase_7"/>
    <property type="match status" value="1"/>
</dbReference>
<dbReference type="AlphaFoldDB" id="A0A1J0A4T5"/>
<feature type="binding site" evidence="10">
    <location>
        <position position="97"/>
    </location>
    <ligand>
        <name>L-glutamine</name>
        <dbReference type="ChEBI" id="CHEBI:58359"/>
    </ligand>
</feature>
<dbReference type="KEGG" id="vte:BHY08_03295"/>
<reference evidence="13 14" key="1">
    <citation type="submission" date="2016-09" db="EMBL/GenBank/DDBJ databases">
        <title>Vagococcus teuberi sp. nov., isolated from the Malian artisanal sour milk fene.</title>
        <authorList>
            <person name="Wullschleger S."/>
            <person name="Seifert C."/>
            <person name="Baumgartner S."/>
            <person name="Lacroix C."/>
            <person name="Bonfoh B."/>
            <person name="Stevens M.J."/>
            <person name="Meile L."/>
        </authorList>
    </citation>
    <scope>NUCLEOTIDE SEQUENCE [LARGE SCALE GENOMIC DNA]</scope>
    <source>
        <strain evidence="13 14">DSM 21459</strain>
    </source>
</reference>
<comment type="similarity">
    <text evidence="2">Belongs to the asparagine synthetase family.</text>
</comment>
<dbReference type="GO" id="GO:0004066">
    <property type="term" value="F:asparagine synthase (glutamine-hydrolyzing) activity"/>
    <property type="evidence" value="ECO:0007669"/>
    <property type="project" value="UniProtKB-EC"/>
</dbReference>
<evidence type="ECO:0000256" key="6">
    <source>
        <dbReference type="ARBA" id="ARBA00022888"/>
    </source>
</evidence>
<dbReference type="InterPro" id="IPR051786">
    <property type="entry name" value="ASN_synthetase/amidase"/>
</dbReference>
<dbReference type="Gene3D" id="3.60.20.10">
    <property type="entry name" value="Glutamine Phosphoribosylpyrophosphate, subunit 1, domain 1"/>
    <property type="match status" value="1"/>
</dbReference>
<proteinExistence type="inferred from homology"/>
<keyword evidence="5 10" id="KW-0067">ATP-binding</keyword>
<dbReference type="PANTHER" id="PTHR43284:SF1">
    <property type="entry name" value="ASPARAGINE SYNTHETASE"/>
    <property type="match status" value="1"/>
</dbReference>
<dbReference type="CDD" id="cd01991">
    <property type="entry name" value="Asn_synthase_B_C"/>
    <property type="match status" value="1"/>
</dbReference>
<evidence type="ECO:0000256" key="4">
    <source>
        <dbReference type="ARBA" id="ARBA00022741"/>
    </source>
</evidence>
<keyword evidence="4 10" id="KW-0547">Nucleotide-binding</keyword>
<evidence type="ECO:0000259" key="12">
    <source>
        <dbReference type="PROSITE" id="PS51278"/>
    </source>
</evidence>
<sequence length="613" mass="71799">MCGFVGYMNQPGIDPTVIKKMADRIVHRGPDDEGFYQDDAISMGFRRLSIIDLNHGQQPMTNQTNTKVLTFNGEIYNYVELREELQELGYEFKTEVDSEVLIHGYDAWQEGLLDRIRGMYAFVIYDSETGEVFGARDHFGIKPLYYFKNEDTFMWGSEIKAFLDHPSFVKELNEELLPLHLSFEYIPSDETLFKNVYKVNPGHYFKFKDNDLEVNEYYHFTFEEEKKMTMDEAKRDIIETVDESVKKHMIADVEVGSFLSSGIDSSYILNEASQDRDIQSFSLGFEDKNISELEWAQEFAKEIDQKNTAIMINDEDFFGIIPKAMYHMDEPLSNPSAIQLYFLSKETSKHVKVALSGEGADEFFGGYNTYLEAGTFRKYEKFTTRNMRQLFAQTAKRLPHFHGRRFLIRGAQDISERYYRVNYVFNEAERNDLLKNTRYNKSSSLYVKDLFDEAKSKDDVTKMQHFDIHGWLAYDILHKADRMSMANSLEVRTPLVDKEVAEIAKRMPTDTRVDMKNGVTKIAWREASEAKLPDRIVNREKLGFPSPLASWLKEDKYQEMLKEAFNSDIAEKFFNVDYLNRLLEEQKQGIANMQKIFTIYTFIVWYQVYFIEN</sequence>
<accession>A0A1J0A4T5</accession>
<dbReference type="GO" id="GO:0005524">
    <property type="term" value="F:ATP binding"/>
    <property type="evidence" value="ECO:0007669"/>
    <property type="project" value="UniProtKB-KW"/>
</dbReference>
<dbReference type="GO" id="GO:0005829">
    <property type="term" value="C:cytosol"/>
    <property type="evidence" value="ECO:0007669"/>
    <property type="project" value="TreeGrafter"/>
</dbReference>
<evidence type="ECO:0000313" key="13">
    <source>
        <dbReference type="EMBL" id="APB30942.1"/>
    </source>
</evidence>
<evidence type="ECO:0000313" key="14">
    <source>
        <dbReference type="Proteomes" id="UP000191200"/>
    </source>
</evidence>
<evidence type="ECO:0000256" key="11">
    <source>
        <dbReference type="PIRSR" id="PIRSR001589-3"/>
    </source>
</evidence>
<dbReference type="EC" id="6.3.5.4" evidence="3"/>
<dbReference type="InterPro" id="IPR006426">
    <property type="entry name" value="Asn_synth_AEB"/>
</dbReference>
<dbReference type="GO" id="GO:0006529">
    <property type="term" value="P:asparagine biosynthetic process"/>
    <property type="evidence" value="ECO:0007669"/>
    <property type="project" value="UniProtKB-KW"/>
</dbReference>
<dbReference type="CDD" id="cd00712">
    <property type="entry name" value="AsnB"/>
    <property type="match status" value="1"/>
</dbReference>
<dbReference type="Pfam" id="PF00733">
    <property type="entry name" value="Asn_synthase"/>
    <property type="match status" value="1"/>
</dbReference>